<evidence type="ECO:0000313" key="11">
    <source>
        <dbReference type="EMBL" id="RWS30197.1"/>
    </source>
</evidence>
<organism evidence="11 12">
    <name type="scientific">Leptotrombidium deliense</name>
    <dbReference type="NCBI Taxonomy" id="299467"/>
    <lineage>
        <taxon>Eukaryota</taxon>
        <taxon>Metazoa</taxon>
        <taxon>Ecdysozoa</taxon>
        <taxon>Arthropoda</taxon>
        <taxon>Chelicerata</taxon>
        <taxon>Arachnida</taxon>
        <taxon>Acari</taxon>
        <taxon>Acariformes</taxon>
        <taxon>Trombidiformes</taxon>
        <taxon>Prostigmata</taxon>
        <taxon>Anystina</taxon>
        <taxon>Parasitengona</taxon>
        <taxon>Trombiculoidea</taxon>
        <taxon>Trombiculidae</taxon>
        <taxon>Leptotrombidium</taxon>
    </lineage>
</organism>
<dbReference type="PIRSF" id="PIRSF017029">
    <property type="entry name" value="Signal_recog_particle_SRP9"/>
    <property type="match status" value="1"/>
</dbReference>
<evidence type="ECO:0000256" key="8">
    <source>
        <dbReference type="ARBA" id="ARBA00045462"/>
    </source>
</evidence>
<dbReference type="InterPro" id="IPR039432">
    <property type="entry name" value="SRP9_dom"/>
</dbReference>
<dbReference type="AlphaFoldDB" id="A0A443SRR1"/>
<dbReference type="PANTHER" id="PTHR12834:SF12">
    <property type="entry name" value="SIGNAL RECOGNITION PARTICLE 9 KDA PROTEIN"/>
    <property type="match status" value="1"/>
</dbReference>
<dbReference type="GO" id="GO:0005829">
    <property type="term" value="C:cytosol"/>
    <property type="evidence" value="ECO:0007669"/>
    <property type="project" value="UniProtKB-ARBA"/>
</dbReference>
<keyword evidence="7 9" id="KW-0687">Ribonucleoprotein</keyword>
<keyword evidence="4 9" id="KW-0963">Cytoplasm</keyword>
<keyword evidence="12" id="KW-1185">Reference proteome</keyword>
<name>A0A443SRR1_9ACAR</name>
<dbReference type="EMBL" id="NCKV01000596">
    <property type="protein sequence ID" value="RWS30197.1"/>
    <property type="molecule type" value="Genomic_DNA"/>
</dbReference>
<dbReference type="GO" id="GO:0045900">
    <property type="term" value="P:negative regulation of translational elongation"/>
    <property type="evidence" value="ECO:0007669"/>
    <property type="project" value="InterPro"/>
</dbReference>
<evidence type="ECO:0000256" key="5">
    <source>
        <dbReference type="ARBA" id="ARBA00022884"/>
    </source>
</evidence>
<dbReference type="PANTHER" id="PTHR12834">
    <property type="entry name" value="SIGNAL RECOGNITION PARTICLE 9 KDA PROTEIN"/>
    <property type="match status" value="1"/>
</dbReference>
<dbReference type="FunFam" id="3.30.720.10:FF:000001">
    <property type="entry name" value="Signal recognition particle 9 kDa protein"/>
    <property type="match status" value="1"/>
</dbReference>
<dbReference type="Pfam" id="PF05486">
    <property type="entry name" value="SRP9-21"/>
    <property type="match status" value="1"/>
</dbReference>
<dbReference type="InterPro" id="IPR008832">
    <property type="entry name" value="SRP9"/>
</dbReference>
<dbReference type="GO" id="GO:0008312">
    <property type="term" value="F:7S RNA binding"/>
    <property type="evidence" value="ECO:0007669"/>
    <property type="project" value="InterPro"/>
</dbReference>
<proteinExistence type="inferred from homology"/>
<dbReference type="Gene3D" id="3.30.720.10">
    <property type="entry name" value="Signal recognition particle alu RNA binding heterodimer, srp9/1"/>
    <property type="match status" value="1"/>
</dbReference>
<sequence length="75" mass="8910">MPYLKSWEEFAKAAEILFQEEPLRCRLVMKYRHNDGKLVVKVTDDQMCLMYLADEAQDVKKVEKLNSMLIRQMAK</sequence>
<reference evidence="11 12" key="1">
    <citation type="journal article" date="2018" name="Gigascience">
        <title>Genomes of trombidid mites reveal novel predicted allergens and laterally-transferred genes associated with secondary metabolism.</title>
        <authorList>
            <person name="Dong X."/>
            <person name="Chaisiri K."/>
            <person name="Xia D."/>
            <person name="Armstrong S.D."/>
            <person name="Fang Y."/>
            <person name="Donnelly M.J."/>
            <person name="Kadowaki T."/>
            <person name="McGarry J.W."/>
            <person name="Darby A.C."/>
            <person name="Makepeace B.L."/>
        </authorList>
    </citation>
    <scope>NUCLEOTIDE SEQUENCE [LARGE SCALE GENOMIC DNA]</scope>
    <source>
        <strain evidence="11">UoL-UT</strain>
    </source>
</reference>
<keyword evidence="6 9" id="KW-0733">Signal recognition particle</keyword>
<comment type="caution">
    <text evidence="11">The sequence shown here is derived from an EMBL/GenBank/DDBJ whole genome shotgun (WGS) entry which is preliminary data.</text>
</comment>
<protein>
    <recommendedName>
        <fullName evidence="3 9">Signal recognition particle 9 kDa protein</fullName>
        <shortName evidence="9">SRP9</shortName>
    </recommendedName>
</protein>
<evidence type="ECO:0000256" key="2">
    <source>
        <dbReference type="ARBA" id="ARBA00009193"/>
    </source>
</evidence>
<dbReference type="SUPFAM" id="SSF54762">
    <property type="entry name" value="Signal recognition particle alu RNA binding heterodimer, SRP9/14"/>
    <property type="match status" value="1"/>
</dbReference>
<dbReference type="VEuPathDB" id="VectorBase:LDEU001843"/>
<comment type="similarity">
    <text evidence="2 9">Belongs to the SRP9 family.</text>
</comment>
<dbReference type="InterPro" id="IPR009018">
    <property type="entry name" value="Signal_recog_particle_SRP9/14"/>
</dbReference>
<keyword evidence="5 9" id="KW-0694">RNA-binding</keyword>
<dbReference type="GO" id="GO:0005786">
    <property type="term" value="C:signal recognition particle, endoplasmic reticulum targeting"/>
    <property type="evidence" value="ECO:0007669"/>
    <property type="project" value="UniProtKB-KW"/>
</dbReference>
<evidence type="ECO:0000256" key="1">
    <source>
        <dbReference type="ARBA" id="ARBA00004496"/>
    </source>
</evidence>
<dbReference type="InterPro" id="IPR039914">
    <property type="entry name" value="SRP9-like"/>
</dbReference>
<evidence type="ECO:0000259" key="10">
    <source>
        <dbReference type="Pfam" id="PF05486"/>
    </source>
</evidence>
<dbReference type="OrthoDB" id="360923at2759"/>
<evidence type="ECO:0000313" key="12">
    <source>
        <dbReference type="Proteomes" id="UP000288716"/>
    </source>
</evidence>
<accession>A0A443SRR1</accession>
<dbReference type="STRING" id="299467.A0A443SRR1"/>
<dbReference type="GO" id="GO:0006614">
    <property type="term" value="P:SRP-dependent cotranslational protein targeting to membrane"/>
    <property type="evidence" value="ECO:0007669"/>
    <property type="project" value="InterPro"/>
</dbReference>
<gene>
    <name evidence="11" type="ORF">B4U80_06357</name>
</gene>
<evidence type="ECO:0000256" key="7">
    <source>
        <dbReference type="ARBA" id="ARBA00023274"/>
    </source>
</evidence>
<evidence type="ECO:0000256" key="4">
    <source>
        <dbReference type="ARBA" id="ARBA00022490"/>
    </source>
</evidence>
<comment type="subcellular location">
    <subcellularLocation>
        <location evidence="1 9">Cytoplasm</location>
    </subcellularLocation>
</comment>
<comment type="function">
    <text evidence="8 9">Component of the signal recognition particle (SRP) complex, a ribonucleoprotein complex that mediates the cotranslational targeting of secretory and membrane proteins to the endoplasmic reticulum (ER). SRP9 together with SRP14 and the Alu portion of the SRP RNA, constitutes the elongation arrest domain of SRP. The complex of SRP9 and SRP14 is required for SRP RNA binding.</text>
</comment>
<evidence type="ECO:0000256" key="6">
    <source>
        <dbReference type="ARBA" id="ARBA00023135"/>
    </source>
</evidence>
<evidence type="ECO:0000256" key="9">
    <source>
        <dbReference type="PIRNR" id="PIRNR017029"/>
    </source>
</evidence>
<dbReference type="Proteomes" id="UP000288716">
    <property type="component" value="Unassembled WGS sequence"/>
</dbReference>
<feature type="domain" description="SRP9" evidence="10">
    <location>
        <begin position="4"/>
        <end position="73"/>
    </location>
</feature>
<evidence type="ECO:0000256" key="3">
    <source>
        <dbReference type="ARBA" id="ARBA00020414"/>
    </source>
</evidence>